<evidence type="ECO:0000256" key="4">
    <source>
        <dbReference type="ARBA" id="ARBA00022900"/>
    </source>
</evidence>
<evidence type="ECO:0000256" key="3">
    <source>
        <dbReference type="ARBA" id="ARBA00022729"/>
    </source>
</evidence>
<dbReference type="PANTHER" id="PTHR11412">
    <property type="entry name" value="MACROGLOBULIN / COMPLEMENT"/>
    <property type="match status" value="1"/>
</dbReference>
<dbReference type="Gene3D" id="2.60.40.2950">
    <property type="match status" value="1"/>
</dbReference>
<dbReference type="FunFam" id="2.60.40.2950:FF:000002">
    <property type="entry name" value="CD109 isoform 3"/>
    <property type="match status" value="1"/>
</dbReference>
<evidence type="ECO:0000313" key="10">
    <source>
        <dbReference type="Ensembl" id="ENSSSCP00050005998.1"/>
    </source>
</evidence>
<feature type="domain" description="Alpha-2-macroglobulin" evidence="9">
    <location>
        <begin position="634"/>
        <end position="724"/>
    </location>
</feature>
<reference evidence="10" key="1">
    <citation type="submission" date="2025-08" db="UniProtKB">
        <authorList>
            <consortium name="Ensembl"/>
        </authorList>
    </citation>
    <scope>IDENTIFICATION</scope>
</reference>
<keyword evidence="7" id="KW-0325">Glycoprotein</keyword>
<evidence type="ECO:0000313" key="11">
    <source>
        <dbReference type="Proteomes" id="UP000694571"/>
    </source>
</evidence>
<dbReference type="Pfam" id="PF07678">
    <property type="entry name" value="TED_complement"/>
    <property type="match status" value="1"/>
</dbReference>
<dbReference type="InterPro" id="IPR002890">
    <property type="entry name" value="MG2"/>
</dbReference>
<dbReference type="Gene3D" id="2.20.130.20">
    <property type="match status" value="1"/>
</dbReference>
<dbReference type="FunFam" id="2.60.40.1930:FF:000001">
    <property type="entry name" value="CD109 isoform 3"/>
    <property type="match status" value="1"/>
</dbReference>
<dbReference type="Gene3D" id="2.60.40.1940">
    <property type="match status" value="1"/>
</dbReference>
<dbReference type="SMART" id="SM01360">
    <property type="entry name" value="A2M"/>
    <property type="match status" value="1"/>
</dbReference>
<dbReference type="GO" id="GO:0004867">
    <property type="term" value="F:serine-type endopeptidase inhibitor activity"/>
    <property type="evidence" value="ECO:0007669"/>
    <property type="project" value="UniProtKB-KW"/>
</dbReference>
<proteinExistence type="inferred from homology"/>
<dbReference type="FunFam" id="2.60.40.1940:FF:000003">
    <property type="entry name" value="CD109 isoform 1"/>
    <property type="match status" value="1"/>
</dbReference>
<dbReference type="SUPFAM" id="SSF48239">
    <property type="entry name" value="Terpenoid cyclases/Protein prenyltransferases"/>
    <property type="match status" value="1"/>
</dbReference>
<keyword evidence="2" id="KW-0646">Protease inhibitor</keyword>
<evidence type="ECO:0000256" key="8">
    <source>
        <dbReference type="SAM" id="SignalP"/>
    </source>
</evidence>
<accession>A0A8D1JUM2</accession>
<evidence type="ECO:0000259" key="9">
    <source>
        <dbReference type="SMART" id="SM01360"/>
    </source>
</evidence>
<dbReference type="Pfam" id="PF00207">
    <property type="entry name" value="A2M"/>
    <property type="match status" value="1"/>
</dbReference>
<evidence type="ECO:0000256" key="5">
    <source>
        <dbReference type="ARBA" id="ARBA00022966"/>
    </source>
</evidence>
<dbReference type="PANTHER" id="PTHR11412:SF136">
    <property type="entry name" value="CD109 ANTIGEN"/>
    <property type="match status" value="1"/>
</dbReference>
<sequence length="900" mass="100660">MLGPLLVTAAHLVCMWSSVLAAAPGPRFLVTAPGIIRPGGNVTIGVELLEHSPSQVTVKAELVKMAANLTVSVLEAEGVFEKGSFKTLILPSLPLNSADEMYELRVTGHAQNEVLFSNSTRLSFETKRTTVFIQTDKPLYKPKQEVKFRIITLFSDFKPYKTSLNILIKDPKSNLIQQWLSEQSDLGVVSKTFQLSSHPILGDWSIQVQVNDQTYYQSFQVSEYVLPKFEVALQTPLYCSLNSKSLNGTVTAKYTYGKPVKGDVTLTFLPLSFWGVKKNITKTFKINGSANFSFNDEEMKKVMDFSDRPSEHMYLSSPGPVEILATVTESLTGISRNASSNVFFKQHNYIIEFFDYATVLKPSLNFTATVKVTRSDGSQLTPEERRNNVVITVTQKNYTKSWSRWDSMDQEAGPIQVINHTVPDNGVFKIEFPILADSSELQLKAFFLDSVSSMAVHGMFKSPSKTYIQLKTRDENIKVGLPFELVVIGNKQLKELSYMIQLFWSKANAEPSEKVSLRVSVTQPDSVVGIVAVDKSLNLMNISNDITMENVVHELELYNTGYYLGMFMNSFAVFQECGLWVLTDANLVKDFIDGVYDSVEWAERFVEENEGHLVDFHDFSLGSSPRVRKHFPETWIWLDTKMGSRIYQEFEVTVPDSITSWVATAFVISEDLGFGLTPAPVELQAIQRVFIFFPLIYNLFRAEPAAYGGSQFNVRRRTEVKIIVEKSDEFDILMASNEINATGHQQTVLVPSADGATVLFPVRPTRLGEVLITVTAISPAASDALTQRILVKAEGIEKSYSQSILLDLTDRKLQTTQKTLSFSFPPDTVSGSERVQVTAIGDILGSSINGLASLIRMPYGCGEQNMINFAPNIYVLDYLTKKKQLTENLKEKALSFMRQG</sequence>
<dbReference type="Proteomes" id="UP000694571">
    <property type="component" value="Unplaced"/>
</dbReference>
<dbReference type="InterPro" id="IPR013783">
    <property type="entry name" value="Ig-like_fold"/>
</dbReference>
<dbReference type="PROSITE" id="PS00477">
    <property type="entry name" value="ALPHA_2_MACROGLOBULIN"/>
    <property type="match status" value="1"/>
</dbReference>
<dbReference type="SMART" id="SM01419">
    <property type="entry name" value="Thiol-ester_cl"/>
    <property type="match status" value="1"/>
</dbReference>
<dbReference type="InterPro" id="IPR050473">
    <property type="entry name" value="A2M/Complement_sys"/>
</dbReference>
<protein>
    <recommendedName>
        <fullName evidence="9">Alpha-2-macroglobulin domain-containing protein</fullName>
    </recommendedName>
</protein>
<name>A0A8D1JUM2_PIG</name>
<evidence type="ECO:0000256" key="1">
    <source>
        <dbReference type="ARBA" id="ARBA00010952"/>
    </source>
</evidence>
<organism evidence="10 11">
    <name type="scientific">Sus scrofa</name>
    <name type="common">Pig</name>
    <dbReference type="NCBI Taxonomy" id="9823"/>
    <lineage>
        <taxon>Eukaryota</taxon>
        <taxon>Metazoa</taxon>
        <taxon>Chordata</taxon>
        <taxon>Craniata</taxon>
        <taxon>Vertebrata</taxon>
        <taxon>Euteleostomi</taxon>
        <taxon>Mammalia</taxon>
        <taxon>Eutheria</taxon>
        <taxon>Laurasiatheria</taxon>
        <taxon>Artiodactyla</taxon>
        <taxon>Suina</taxon>
        <taxon>Suidae</taxon>
        <taxon>Sus</taxon>
    </lineage>
</organism>
<keyword evidence="6" id="KW-1015">Disulfide bond</keyword>
<dbReference type="Gene3D" id="2.60.40.1930">
    <property type="match status" value="2"/>
</dbReference>
<dbReference type="Ensembl" id="ENSSSCT00050014572.1">
    <property type="protein sequence ID" value="ENSSSCP00050005998.1"/>
    <property type="gene ID" value="ENSSSCG00050010821.1"/>
</dbReference>
<evidence type="ECO:0000256" key="7">
    <source>
        <dbReference type="ARBA" id="ARBA00023180"/>
    </source>
</evidence>
<dbReference type="Gene3D" id="6.20.50.160">
    <property type="match status" value="1"/>
</dbReference>
<keyword evidence="4" id="KW-0722">Serine protease inhibitor</keyword>
<keyword evidence="5" id="KW-0882">Thioester bond</keyword>
<dbReference type="InterPro" id="IPR008930">
    <property type="entry name" value="Terpenoid_cyclase/PrenylTrfase"/>
</dbReference>
<dbReference type="InterPro" id="IPR041555">
    <property type="entry name" value="MG3"/>
</dbReference>
<dbReference type="InterPro" id="IPR047565">
    <property type="entry name" value="Alpha-macroglob_thiol-ester_cl"/>
</dbReference>
<feature type="chain" id="PRO_5034315579" description="Alpha-2-macroglobulin domain-containing protein" evidence="8">
    <location>
        <begin position="22"/>
        <end position="900"/>
    </location>
</feature>
<dbReference type="InterPro" id="IPR019742">
    <property type="entry name" value="MacrogloblnA2_CS"/>
</dbReference>
<evidence type="ECO:0000256" key="2">
    <source>
        <dbReference type="ARBA" id="ARBA00022690"/>
    </source>
</evidence>
<dbReference type="InterPro" id="IPR011626">
    <property type="entry name" value="Alpha-macroglobulin_TED"/>
</dbReference>
<feature type="signal peptide" evidence="8">
    <location>
        <begin position="1"/>
        <end position="21"/>
    </location>
</feature>
<keyword evidence="3 8" id="KW-0732">Signal</keyword>
<dbReference type="AlphaFoldDB" id="A0A8D1JUM2"/>
<dbReference type="GO" id="GO:0005615">
    <property type="term" value="C:extracellular space"/>
    <property type="evidence" value="ECO:0007669"/>
    <property type="project" value="InterPro"/>
</dbReference>
<evidence type="ECO:0000256" key="6">
    <source>
        <dbReference type="ARBA" id="ARBA00023157"/>
    </source>
</evidence>
<comment type="similarity">
    <text evidence="1">Belongs to the protease inhibitor I39 (alpha-2-macroglobulin) family.</text>
</comment>
<dbReference type="InterPro" id="IPR001599">
    <property type="entry name" value="Macroglobln_a2"/>
</dbReference>
<dbReference type="Pfam" id="PF17791">
    <property type="entry name" value="MG3"/>
    <property type="match status" value="1"/>
</dbReference>
<dbReference type="Gene3D" id="2.60.120.1540">
    <property type="match status" value="1"/>
</dbReference>
<dbReference type="Gene3D" id="1.50.10.20">
    <property type="match status" value="1"/>
</dbReference>
<dbReference type="Gene3D" id="2.60.40.10">
    <property type="entry name" value="Immunoglobulins"/>
    <property type="match status" value="2"/>
</dbReference>
<dbReference type="Pfam" id="PF01835">
    <property type="entry name" value="MG2"/>
    <property type="match status" value="1"/>
</dbReference>